<dbReference type="Gene3D" id="3.40.50.1240">
    <property type="entry name" value="Phosphoglycerate mutase-like"/>
    <property type="match status" value="1"/>
</dbReference>
<dbReference type="SUPFAM" id="SSF53254">
    <property type="entry name" value="Phosphoglycerate mutase-like"/>
    <property type="match status" value="1"/>
</dbReference>
<proteinExistence type="predicted"/>
<protein>
    <recommendedName>
        <fullName evidence="4">Histidine phosphatase superfamily</fullName>
    </recommendedName>
</protein>
<name>A0A1Y5ICJ8_OSTTA</name>
<evidence type="ECO:0000313" key="3">
    <source>
        <dbReference type="EMBL" id="OUS45793.1"/>
    </source>
</evidence>
<dbReference type="Proteomes" id="UP000195557">
    <property type="component" value="Unassembled WGS sequence"/>
</dbReference>
<gene>
    <name evidence="3" type="ORF">BE221DRAFT_75664</name>
</gene>
<dbReference type="InterPro" id="IPR029033">
    <property type="entry name" value="His_PPase_superfam"/>
</dbReference>
<dbReference type="AlphaFoldDB" id="A0A1Y5ICJ8"/>
<evidence type="ECO:0000256" key="2">
    <source>
        <dbReference type="SAM" id="SignalP"/>
    </source>
</evidence>
<evidence type="ECO:0008006" key="4">
    <source>
        <dbReference type="Google" id="ProtNLM"/>
    </source>
</evidence>
<sequence>MPLTTLLCILDISPTLLLDPDGDLSVIDLDGEVRIALDISNPSSSASEAARCTADELPSERMVEFSSNSSSTVSIVTSFNRSIASTGASSSTKVLHASIVSTVSRLTMSWRSRMPVTTFSMSERKSSAVYARASSSMTSTGIPPELTRCGARSANADKSSVELIDRLSVLLCCARCLACANIVDAVVGVCQFAPLPPLPTSNATPARGTVEEAQRRGARFAEWLWERARAMGRGERDASDIIIVSHGMFIDILLKTLFASPRTTGKQGALFCSENACVHSLYFDVGEDGECVGLSVFNDVSHIPEEDRSGGSVDGLSEAYTNEGSA</sequence>
<feature type="signal peptide" evidence="2">
    <location>
        <begin position="1"/>
        <end position="17"/>
    </location>
</feature>
<dbReference type="EMBL" id="KZ155785">
    <property type="protein sequence ID" value="OUS45793.1"/>
    <property type="molecule type" value="Genomic_DNA"/>
</dbReference>
<keyword evidence="2" id="KW-0732">Signal</keyword>
<reference evidence="3" key="1">
    <citation type="submission" date="2017-04" db="EMBL/GenBank/DDBJ databases">
        <title>Population genomics of picophytoplankton unveils novel chromosome hypervariability.</title>
        <authorList>
            <consortium name="DOE Joint Genome Institute"/>
            <person name="Blanc-Mathieu R."/>
            <person name="Krasovec M."/>
            <person name="Hebrard M."/>
            <person name="Yau S."/>
            <person name="Desgranges E."/>
            <person name="Martin J."/>
            <person name="Schackwitz W."/>
            <person name="Kuo A."/>
            <person name="Salin G."/>
            <person name="Donnadieu C."/>
            <person name="Desdevises Y."/>
            <person name="Sanchez-Ferandin S."/>
            <person name="Moreau H."/>
            <person name="Rivals E."/>
            <person name="Grigoriev I.V."/>
            <person name="Grimsley N."/>
            <person name="Eyre-Walker A."/>
            <person name="Piganeau G."/>
        </authorList>
    </citation>
    <scope>NUCLEOTIDE SEQUENCE [LARGE SCALE GENOMIC DNA]</scope>
    <source>
        <strain evidence="3">RCC 1115</strain>
    </source>
</reference>
<feature type="chain" id="PRO_5012193035" description="Histidine phosphatase superfamily" evidence="2">
    <location>
        <begin position="18"/>
        <end position="326"/>
    </location>
</feature>
<accession>A0A1Y5ICJ8</accession>
<evidence type="ECO:0000256" key="1">
    <source>
        <dbReference type="SAM" id="MobiDB-lite"/>
    </source>
</evidence>
<dbReference type="eggNOG" id="ENOG502SB7Z">
    <property type="taxonomic scope" value="Eukaryota"/>
</dbReference>
<organism evidence="3">
    <name type="scientific">Ostreococcus tauri</name>
    <name type="common">Marine green alga</name>
    <dbReference type="NCBI Taxonomy" id="70448"/>
    <lineage>
        <taxon>Eukaryota</taxon>
        <taxon>Viridiplantae</taxon>
        <taxon>Chlorophyta</taxon>
        <taxon>Mamiellophyceae</taxon>
        <taxon>Mamiellales</taxon>
        <taxon>Bathycoccaceae</taxon>
        <taxon>Ostreococcus</taxon>
    </lineage>
</organism>
<feature type="region of interest" description="Disordered" evidence="1">
    <location>
        <begin position="305"/>
        <end position="326"/>
    </location>
</feature>